<evidence type="ECO:0000313" key="1">
    <source>
        <dbReference type="EMBL" id="AFZ08949.1"/>
    </source>
</evidence>
<organism evidence="1 2">
    <name type="scientific">Phormidium nigroviride PCC 7112</name>
    <dbReference type="NCBI Taxonomy" id="179408"/>
    <lineage>
        <taxon>Bacteria</taxon>
        <taxon>Bacillati</taxon>
        <taxon>Cyanobacteriota</taxon>
        <taxon>Cyanophyceae</taxon>
        <taxon>Oscillatoriophycideae</taxon>
        <taxon>Oscillatoriales</taxon>
        <taxon>Oscillatoriaceae</taxon>
        <taxon>Phormidium</taxon>
    </lineage>
</organism>
<dbReference type="RefSeq" id="WP_015178185.1">
    <property type="nucleotide sequence ID" value="NC_019729.1"/>
</dbReference>
<sequence>MSNVNVGNLSCRHCRYYEQHGHRGGNCLMLGVAVQGGWKACPFLVPPFAPSWEYPEAGRARKSQMLQGASILQAIPPP</sequence>
<dbReference type="Proteomes" id="UP000010478">
    <property type="component" value="Chromosome"/>
</dbReference>
<dbReference type="EMBL" id="CP003614">
    <property type="protein sequence ID" value="AFZ08949.1"/>
    <property type="molecule type" value="Genomic_DNA"/>
</dbReference>
<gene>
    <name evidence="1" type="ORF">Osc7112_4659</name>
</gene>
<accession>K9VN18</accession>
<dbReference type="HOGENOM" id="CLU_2618631_0_0_3"/>
<proteinExistence type="predicted"/>
<dbReference type="STRING" id="179408.Osc7112_4659"/>
<dbReference type="KEGG" id="oni:Osc7112_4659"/>
<reference evidence="1 2" key="1">
    <citation type="submission" date="2012-05" db="EMBL/GenBank/DDBJ databases">
        <title>Finished chromosome of genome of Oscillatoria sp. PCC 7112.</title>
        <authorList>
            <consortium name="US DOE Joint Genome Institute"/>
            <person name="Gugger M."/>
            <person name="Coursin T."/>
            <person name="Rippka R."/>
            <person name="Tandeau De Marsac N."/>
            <person name="Huntemann M."/>
            <person name="Wei C.-L."/>
            <person name="Han J."/>
            <person name="Detter J.C."/>
            <person name="Han C."/>
            <person name="Tapia R."/>
            <person name="Davenport K."/>
            <person name="Daligault H."/>
            <person name="Erkkila T."/>
            <person name="Gu W."/>
            <person name="Munk A.C.C."/>
            <person name="Teshima H."/>
            <person name="Xu Y."/>
            <person name="Chain P."/>
            <person name="Chen A."/>
            <person name="Krypides N."/>
            <person name="Mavromatis K."/>
            <person name="Markowitz V."/>
            <person name="Szeto E."/>
            <person name="Ivanova N."/>
            <person name="Mikhailova N."/>
            <person name="Ovchinnikova G."/>
            <person name="Pagani I."/>
            <person name="Pati A."/>
            <person name="Goodwin L."/>
            <person name="Peters L."/>
            <person name="Pitluck S."/>
            <person name="Woyke T."/>
            <person name="Kerfeld C."/>
        </authorList>
    </citation>
    <scope>NUCLEOTIDE SEQUENCE [LARGE SCALE GENOMIC DNA]</scope>
    <source>
        <strain evidence="1 2">PCC 7112</strain>
    </source>
</reference>
<protein>
    <submittedName>
        <fullName evidence="1">Uncharacterized protein</fullName>
    </submittedName>
</protein>
<dbReference type="eggNOG" id="ENOG5033ZB4">
    <property type="taxonomic scope" value="Bacteria"/>
</dbReference>
<name>K9VN18_9CYAN</name>
<evidence type="ECO:0000313" key="2">
    <source>
        <dbReference type="Proteomes" id="UP000010478"/>
    </source>
</evidence>
<keyword evidence="2" id="KW-1185">Reference proteome</keyword>
<dbReference type="AlphaFoldDB" id="K9VN18"/>